<dbReference type="Gene3D" id="3.40.50.1000">
    <property type="entry name" value="HAD superfamily/HAD-like"/>
    <property type="match status" value="1"/>
</dbReference>
<dbReference type="PANTHER" id="PTHR12210">
    <property type="entry name" value="DULLARD PROTEIN PHOSPHATASE"/>
    <property type="match status" value="1"/>
</dbReference>
<dbReference type="GO" id="GO:0005744">
    <property type="term" value="C:TIM23 mitochondrial import inner membrane translocase complex"/>
    <property type="evidence" value="ECO:0007669"/>
    <property type="project" value="UniProtKB-UniRule"/>
</dbReference>
<comment type="similarity">
    <text evidence="1">Belongs to the TIM50 family.</text>
</comment>
<name>A0A836C8A4_9STRA</name>
<proteinExistence type="inferred from homology"/>
<dbReference type="AlphaFoldDB" id="A0A836C8A4"/>
<keyword evidence="4" id="KW-1185">Reference proteome</keyword>
<comment type="function">
    <text evidence="1">Essential component of the TIM23 complex, a complex that mediates the translocation of transit peptide-containing proteins across the mitochondrial inner membrane.</text>
</comment>
<protein>
    <recommendedName>
        <fullName evidence="1">Mitochondrial import inner membrane translocase subunit TIM50</fullName>
    </recommendedName>
</protein>
<dbReference type="SUPFAM" id="SSF56784">
    <property type="entry name" value="HAD-like"/>
    <property type="match status" value="1"/>
</dbReference>
<dbReference type="InterPro" id="IPR050365">
    <property type="entry name" value="TIM50"/>
</dbReference>
<evidence type="ECO:0000256" key="1">
    <source>
        <dbReference type="RuleBase" id="RU365079"/>
    </source>
</evidence>
<gene>
    <name evidence="3" type="ORF">JKP88DRAFT_282861</name>
</gene>
<keyword evidence="1" id="KW-0813">Transport</keyword>
<dbReference type="GO" id="GO:0015031">
    <property type="term" value="P:protein transport"/>
    <property type="evidence" value="ECO:0007669"/>
    <property type="project" value="UniProtKB-KW"/>
</dbReference>
<keyword evidence="1" id="KW-0653">Protein transport</keyword>
<reference evidence="3" key="1">
    <citation type="submission" date="2021-02" db="EMBL/GenBank/DDBJ databases">
        <title>First Annotated Genome of the Yellow-green Alga Tribonema minus.</title>
        <authorList>
            <person name="Mahan K.M."/>
        </authorList>
    </citation>
    <scope>NUCLEOTIDE SEQUENCE</scope>
    <source>
        <strain evidence="3">UTEX B ZZ1240</strain>
    </source>
</reference>
<dbReference type="CDD" id="cd07521">
    <property type="entry name" value="HAD_FCP1-like"/>
    <property type="match status" value="1"/>
</dbReference>
<dbReference type="PROSITE" id="PS50969">
    <property type="entry name" value="FCP1"/>
    <property type="match status" value="1"/>
</dbReference>
<keyword evidence="1" id="KW-0811">Translocation</keyword>
<keyword evidence="1" id="KW-0496">Mitochondrion</keyword>
<dbReference type="SMART" id="SM00577">
    <property type="entry name" value="CPDc"/>
    <property type="match status" value="1"/>
</dbReference>
<dbReference type="InterPro" id="IPR023214">
    <property type="entry name" value="HAD_sf"/>
</dbReference>
<comment type="subunit">
    <text evidence="1">Component of the TIM23 complex.</text>
</comment>
<dbReference type="EMBL" id="JAFCMP010000538">
    <property type="protein sequence ID" value="KAG5176334.1"/>
    <property type="molecule type" value="Genomic_DNA"/>
</dbReference>
<keyword evidence="1" id="KW-0809">Transit peptide</keyword>
<feature type="domain" description="FCP1 homology" evidence="2">
    <location>
        <begin position="1"/>
        <end position="157"/>
    </location>
</feature>
<accession>A0A836C8A4</accession>
<dbReference type="OrthoDB" id="277011at2759"/>
<dbReference type="Proteomes" id="UP000664859">
    <property type="component" value="Unassembled WGS sequence"/>
</dbReference>
<comment type="subcellular location">
    <subcellularLocation>
        <location evidence="1">Mitochondrion inner membrane</location>
        <topology evidence="1">Single-pass membrane protein</topology>
    </subcellularLocation>
</comment>
<evidence type="ECO:0000259" key="2">
    <source>
        <dbReference type="PROSITE" id="PS50969"/>
    </source>
</evidence>
<dbReference type="InterPro" id="IPR036412">
    <property type="entry name" value="HAD-like_sf"/>
</dbReference>
<organism evidence="3 4">
    <name type="scientific">Tribonema minus</name>
    <dbReference type="NCBI Taxonomy" id="303371"/>
    <lineage>
        <taxon>Eukaryota</taxon>
        <taxon>Sar</taxon>
        <taxon>Stramenopiles</taxon>
        <taxon>Ochrophyta</taxon>
        <taxon>PX clade</taxon>
        <taxon>Xanthophyceae</taxon>
        <taxon>Tribonematales</taxon>
        <taxon>Tribonemataceae</taxon>
        <taxon>Tribonema</taxon>
    </lineage>
</organism>
<dbReference type="Pfam" id="PF03031">
    <property type="entry name" value="NIF"/>
    <property type="match status" value="1"/>
</dbReference>
<dbReference type="InterPro" id="IPR004274">
    <property type="entry name" value="FCP1_dom"/>
</dbReference>
<evidence type="ECO:0000313" key="3">
    <source>
        <dbReference type="EMBL" id="KAG5176334.1"/>
    </source>
</evidence>
<evidence type="ECO:0000313" key="4">
    <source>
        <dbReference type="Proteomes" id="UP000664859"/>
    </source>
</evidence>
<comment type="caution">
    <text evidence="3">The sequence shown here is derived from an EMBL/GenBank/DDBJ whole genome shotgun (WGS) entry which is preliminary data.</text>
</comment>
<sequence length="165" mass="18957">MSPVVDHYFDIIYGPNPASDYQFDVIVDSCVAKVFAIKRPGVDEFLEQVSKHYEVIVFTASLPEYANPLLDLLDPKGYITGRLFREHCTRVGGFSGDFYLKNLTLLRDDMDLSNIIIVENNRDAYMLQPTNGNECTTWRGDPWDHELFIIADFLEKIKDVTNVRD</sequence>